<dbReference type="GO" id="GO:0005576">
    <property type="term" value="C:extracellular region"/>
    <property type="evidence" value="ECO:0007669"/>
    <property type="project" value="UniProtKB-SubCell"/>
</dbReference>
<dbReference type="GO" id="GO:0005509">
    <property type="term" value="F:calcium ion binding"/>
    <property type="evidence" value="ECO:0007669"/>
    <property type="project" value="InterPro"/>
</dbReference>
<dbReference type="InterPro" id="IPR001881">
    <property type="entry name" value="EGF-like_Ca-bd_dom"/>
</dbReference>
<dbReference type="STRING" id="283909.R7UPD5"/>
<dbReference type="SUPFAM" id="SSF57184">
    <property type="entry name" value="Growth factor receptor domain"/>
    <property type="match status" value="1"/>
</dbReference>
<reference evidence="10" key="3">
    <citation type="submission" date="2015-06" db="UniProtKB">
        <authorList>
            <consortium name="EnsemblMetazoa"/>
        </authorList>
    </citation>
    <scope>IDENTIFICATION</scope>
</reference>
<keyword evidence="6" id="KW-1015">Disulfide bond</keyword>
<evidence type="ECO:0000259" key="8">
    <source>
        <dbReference type="PROSITE" id="PS01186"/>
    </source>
</evidence>
<keyword evidence="7" id="KW-0325">Glycoprotein</keyword>
<evidence type="ECO:0000256" key="4">
    <source>
        <dbReference type="ARBA" id="ARBA00022729"/>
    </source>
</evidence>
<dbReference type="Gene3D" id="2.10.25.10">
    <property type="entry name" value="Laminin"/>
    <property type="match status" value="3"/>
</dbReference>
<reference evidence="11" key="1">
    <citation type="submission" date="2012-12" db="EMBL/GenBank/DDBJ databases">
        <authorList>
            <person name="Hellsten U."/>
            <person name="Grimwood J."/>
            <person name="Chapman J.A."/>
            <person name="Shapiro H."/>
            <person name="Aerts A."/>
            <person name="Otillar R.P."/>
            <person name="Terry A.Y."/>
            <person name="Boore J.L."/>
            <person name="Simakov O."/>
            <person name="Marletaz F."/>
            <person name="Cho S.-J."/>
            <person name="Edsinger-Gonzales E."/>
            <person name="Havlak P."/>
            <person name="Kuo D.-H."/>
            <person name="Larsson T."/>
            <person name="Lv J."/>
            <person name="Arendt D."/>
            <person name="Savage R."/>
            <person name="Osoegawa K."/>
            <person name="de Jong P."/>
            <person name="Lindberg D.R."/>
            <person name="Seaver E.C."/>
            <person name="Weisblat D.A."/>
            <person name="Putnam N.H."/>
            <person name="Grigoriev I.V."/>
            <person name="Rokhsar D.S."/>
        </authorList>
    </citation>
    <scope>NUCLEOTIDE SEQUENCE</scope>
    <source>
        <strain evidence="11">I ESC-2004</strain>
    </source>
</reference>
<feature type="domain" description="EGF-like" evidence="8">
    <location>
        <begin position="98"/>
        <end position="113"/>
    </location>
</feature>
<keyword evidence="3" id="KW-0245">EGF-like domain</keyword>
<dbReference type="EMBL" id="KB301202">
    <property type="protein sequence ID" value="ELU05807.1"/>
    <property type="molecule type" value="Genomic_DNA"/>
</dbReference>
<keyword evidence="4" id="KW-0732">Signal</keyword>
<evidence type="ECO:0000256" key="2">
    <source>
        <dbReference type="ARBA" id="ARBA00022525"/>
    </source>
</evidence>
<evidence type="ECO:0000256" key="3">
    <source>
        <dbReference type="ARBA" id="ARBA00022536"/>
    </source>
</evidence>
<evidence type="ECO:0000256" key="1">
    <source>
        <dbReference type="ARBA" id="ARBA00004613"/>
    </source>
</evidence>
<reference evidence="9 11" key="2">
    <citation type="journal article" date="2013" name="Nature">
        <title>Insights into bilaterian evolution from three spiralian genomes.</title>
        <authorList>
            <person name="Simakov O."/>
            <person name="Marletaz F."/>
            <person name="Cho S.J."/>
            <person name="Edsinger-Gonzales E."/>
            <person name="Havlak P."/>
            <person name="Hellsten U."/>
            <person name="Kuo D.H."/>
            <person name="Larsson T."/>
            <person name="Lv J."/>
            <person name="Arendt D."/>
            <person name="Savage R."/>
            <person name="Osoegawa K."/>
            <person name="de Jong P."/>
            <person name="Grimwood J."/>
            <person name="Chapman J.A."/>
            <person name="Shapiro H."/>
            <person name="Aerts A."/>
            <person name="Otillar R.P."/>
            <person name="Terry A.Y."/>
            <person name="Boore J.L."/>
            <person name="Grigoriev I.V."/>
            <person name="Lindberg D.R."/>
            <person name="Seaver E.C."/>
            <person name="Weisblat D.A."/>
            <person name="Putnam N.H."/>
            <person name="Rokhsar D.S."/>
        </authorList>
    </citation>
    <scope>NUCLEOTIDE SEQUENCE</scope>
    <source>
        <strain evidence="9 11">I ESC-2004</strain>
    </source>
</reference>
<evidence type="ECO:0000313" key="9">
    <source>
        <dbReference type="EMBL" id="ELU05807.1"/>
    </source>
</evidence>
<dbReference type="OrthoDB" id="339125at2759"/>
<dbReference type="Pfam" id="PF12662">
    <property type="entry name" value="cEGF"/>
    <property type="match status" value="1"/>
</dbReference>
<evidence type="ECO:0000256" key="6">
    <source>
        <dbReference type="ARBA" id="ARBA00023157"/>
    </source>
</evidence>
<organism evidence="9">
    <name type="scientific">Capitella teleta</name>
    <name type="common">Polychaete worm</name>
    <dbReference type="NCBI Taxonomy" id="283909"/>
    <lineage>
        <taxon>Eukaryota</taxon>
        <taxon>Metazoa</taxon>
        <taxon>Spiralia</taxon>
        <taxon>Lophotrochozoa</taxon>
        <taxon>Annelida</taxon>
        <taxon>Polychaeta</taxon>
        <taxon>Sedentaria</taxon>
        <taxon>Scolecida</taxon>
        <taxon>Capitellidae</taxon>
        <taxon>Capitella</taxon>
    </lineage>
</organism>
<accession>R7UPD5</accession>
<dbReference type="EMBL" id="AMQN01023214">
    <property type="status" value="NOT_ANNOTATED_CDS"/>
    <property type="molecule type" value="Genomic_DNA"/>
</dbReference>
<evidence type="ECO:0000313" key="10">
    <source>
        <dbReference type="EnsemblMetazoa" id="CapteP121739"/>
    </source>
</evidence>
<keyword evidence="11" id="KW-1185">Reference proteome</keyword>
<evidence type="ECO:0000313" key="11">
    <source>
        <dbReference type="Proteomes" id="UP000014760"/>
    </source>
</evidence>
<protein>
    <recommendedName>
        <fullName evidence="8">EGF-like domain-containing protein</fullName>
    </recommendedName>
</protein>
<comment type="subcellular location">
    <subcellularLocation>
        <location evidence="1">Secreted</location>
    </subcellularLocation>
</comment>
<dbReference type="HOGENOM" id="CLU_1808040_0_0_1"/>
<evidence type="ECO:0000256" key="5">
    <source>
        <dbReference type="ARBA" id="ARBA00022737"/>
    </source>
</evidence>
<dbReference type="FunFam" id="2.10.25.10:FF:000014">
    <property type="entry name" value="Latent-transforming growth factor beta-binding protein 3"/>
    <property type="match status" value="1"/>
</dbReference>
<gene>
    <name evidence="9" type="ORF">CAPTEDRAFT_121739</name>
</gene>
<dbReference type="InterPro" id="IPR026823">
    <property type="entry name" value="cEGF"/>
</dbReference>
<dbReference type="EnsemblMetazoa" id="CapteT121739">
    <property type="protein sequence ID" value="CapteP121739"/>
    <property type="gene ID" value="CapteG121739"/>
</dbReference>
<keyword evidence="2" id="KW-0964">Secreted</keyword>
<dbReference type="AlphaFoldDB" id="R7UPD5"/>
<dbReference type="InterPro" id="IPR050751">
    <property type="entry name" value="ECM_structural_protein"/>
</dbReference>
<dbReference type="PANTHER" id="PTHR24034">
    <property type="entry name" value="EGF-LIKE DOMAIN-CONTAINING PROTEIN"/>
    <property type="match status" value="1"/>
</dbReference>
<sequence>MLGPQPHCVYYSFRFCLLSDINECAGERGEDYDEDCHTCVNTIGSYTCGCNDGYELDSVTNQTCIGELRDIDECLGESGVDYDKDCHKCTNTIGSYTCSCDHGYELLPNGTSCGDVDECKSGMYDVDCHICVNLIGGHTCLCNDTYTLDVKNNNETCTGQLTSLLIRKCSP</sequence>
<dbReference type="OMA" id="SCICHIG"/>
<dbReference type="SMART" id="SM00181">
    <property type="entry name" value="EGF"/>
    <property type="match status" value="3"/>
</dbReference>
<evidence type="ECO:0000256" key="7">
    <source>
        <dbReference type="ARBA" id="ARBA00023180"/>
    </source>
</evidence>
<name>R7UPD5_CAPTE</name>
<proteinExistence type="predicted"/>
<dbReference type="InterPro" id="IPR000742">
    <property type="entry name" value="EGF"/>
</dbReference>
<dbReference type="Proteomes" id="UP000014760">
    <property type="component" value="Unassembled WGS sequence"/>
</dbReference>
<dbReference type="SMART" id="SM00179">
    <property type="entry name" value="EGF_CA"/>
    <property type="match status" value="3"/>
</dbReference>
<dbReference type="InterPro" id="IPR009030">
    <property type="entry name" value="Growth_fac_rcpt_cys_sf"/>
</dbReference>
<dbReference type="InterPro" id="IPR049883">
    <property type="entry name" value="NOTCH1_EGF-like"/>
</dbReference>
<dbReference type="Pfam" id="PF07645">
    <property type="entry name" value="EGF_CA"/>
    <property type="match status" value="1"/>
</dbReference>
<keyword evidence="5" id="KW-0677">Repeat</keyword>
<dbReference type="PROSITE" id="PS01186">
    <property type="entry name" value="EGF_2"/>
    <property type="match status" value="1"/>
</dbReference>
<dbReference type="PANTHER" id="PTHR24034:SF209">
    <property type="entry name" value="EGF-LIKE DOMAIN-CONTAINING PROTEIN"/>
    <property type="match status" value="1"/>
</dbReference>